<proteinExistence type="predicted"/>
<feature type="compositionally biased region" description="Basic and acidic residues" evidence="2">
    <location>
        <begin position="252"/>
        <end position="276"/>
    </location>
</feature>
<accession>A0ABS9BJ80</accession>
<dbReference type="RefSeq" id="WP_234866343.1">
    <property type="nucleotide sequence ID" value="NZ_JAKEVY010000003.1"/>
</dbReference>
<dbReference type="InterPro" id="IPR005094">
    <property type="entry name" value="Endonuclease_MobA/VirD2"/>
</dbReference>
<evidence type="ECO:0000256" key="1">
    <source>
        <dbReference type="SAM" id="Coils"/>
    </source>
</evidence>
<keyword evidence="1" id="KW-0175">Coiled coil</keyword>
<evidence type="ECO:0000313" key="4">
    <source>
        <dbReference type="EMBL" id="MCF1715390.1"/>
    </source>
</evidence>
<dbReference type="Pfam" id="PF03432">
    <property type="entry name" value="Relaxase"/>
    <property type="match status" value="1"/>
</dbReference>
<name>A0ABS9BJ80_9BACT</name>
<protein>
    <submittedName>
        <fullName evidence="4">Relaxase</fullName>
    </submittedName>
</protein>
<evidence type="ECO:0000259" key="3">
    <source>
        <dbReference type="Pfam" id="PF03432"/>
    </source>
</evidence>
<feature type="region of interest" description="Disordered" evidence="2">
    <location>
        <begin position="242"/>
        <end position="299"/>
    </location>
</feature>
<dbReference type="EMBL" id="JAKEVY010000003">
    <property type="protein sequence ID" value="MCF1715390.1"/>
    <property type="molecule type" value="Genomic_DNA"/>
</dbReference>
<evidence type="ECO:0000313" key="5">
    <source>
        <dbReference type="Proteomes" id="UP001200145"/>
    </source>
</evidence>
<gene>
    <name evidence="4" type="ORF">L0U88_12205</name>
</gene>
<reference evidence="4 5" key="1">
    <citation type="submission" date="2022-01" db="EMBL/GenBank/DDBJ databases">
        <title>Flavihumibacter sp. nov., isolated from sediment of a river.</title>
        <authorList>
            <person name="Liu H."/>
        </authorList>
    </citation>
    <scope>NUCLEOTIDE SEQUENCE [LARGE SCALE GENOMIC DNA]</scope>
    <source>
        <strain evidence="4 5">RY-1</strain>
    </source>
</reference>
<keyword evidence="5" id="KW-1185">Reference proteome</keyword>
<feature type="domain" description="MobA/VirD2-like nuclease" evidence="3">
    <location>
        <begin position="17"/>
        <end position="145"/>
    </location>
</feature>
<organism evidence="4 5">
    <name type="scientific">Flavihumibacter fluminis</name>
    <dbReference type="NCBI Taxonomy" id="2909236"/>
    <lineage>
        <taxon>Bacteria</taxon>
        <taxon>Pseudomonadati</taxon>
        <taxon>Bacteroidota</taxon>
        <taxon>Chitinophagia</taxon>
        <taxon>Chitinophagales</taxon>
        <taxon>Chitinophagaceae</taxon>
        <taxon>Flavihumibacter</taxon>
    </lineage>
</organism>
<comment type="caution">
    <text evidence="4">The sequence shown here is derived from an EMBL/GenBank/DDBJ whole genome shotgun (WGS) entry which is preliminary data.</text>
</comment>
<sequence length="345" mass="40407">MVIRGKTRGNGAQLAGYLLKQADNDNVRVFEIRGTSDPMDLKASLLEMSLTAELTNSEKGLYHAQINPAYGEDKAMQPQDWIKAADILEEKLQLKDQKRVIVFHEKKGRTHAHVVWERYDHEKGIMISDSFSRLAQDQARKEMELVFQQTKTPERNADRKEMKAVLTDLWTKTVSGKDFVFQSLQKGYAIARGEFRRPFMVVDEKGRSFDLTRQLTGVKTKEVKERLKAEKLPSEKEAILMNRKPVKQLVQKPEKIEQDNQPKDQRQSKYYPDKETRKKARLENNQPQPPIPTTPGYWVRAYEEQVATALQQKQETELEREVRRLREQLEQQRALHKEHQQERNR</sequence>
<evidence type="ECO:0000256" key="2">
    <source>
        <dbReference type="SAM" id="MobiDB-lite"/>
    </source>
</evidence>
<dbReference type="Proteomes" id="UP001200145">
    <property type="component" value="Unassembled WGS sequence"/>
</dbReference>
<feature type="coiled-coil region" evidence="1">
    <location>
        <begin position="299"/>
        <end position="342"/>
    </location>
</feature>